<dbReference type="EMBL" id="VSSQ01029802">
    <property type="protein sequence ID" value="MPM80071.1"/>
    <property type="molecule type" value="Genomic_DNA"/>
</dbReference>
<reference evidence="1" key="1">
    <citation type="submission" date="2019-08" db="EMBL/GenBank/DDBJ databases">
        <authorList>
            <person name="Kucharzyk K."/>
            <person name="Murdoch R.W."/>
            <person name="Higgins S."/>
            <person name="Loffler F."/>
        </authorList>
    </citation>
    <scope>NUCLEOTIDE SEQUENCE</scope>
</reference>
<proteinExistence type="predicted"/>
<gene>
    <name evidence="1" type="ORF">SDC9_127116</name>
</gene>
<dbReference type="AlphaFoldDB" id="A0A645CT33"/>
<protein>
    <submittedName>
        <fullName evidence="1">Uncharacterized protein</fullName>
    </submittedName>
</protein>
<evidence type="ECO:0000313" key="1">
    <source>
        <dbReference type="EMBL" id="MPM80071.1"/>
    </source>
</evidence>
<sequence>MGDAFAAAEEKAGPLLGVVLAHPTLQIHVTNRQVRGFDQRDVACGDAVLPEGKFAIEDAVVDAFGVQPQFAPAWEVQRLWQVSWRRDRGQDDRLEPQ</sequence>
<accession>A0A645CT33</accession>
<name>A0A645CT33_9ZZZZ</name>
<comment type="caution">
    <text evidence="1">The sequence shown here is derived from an EMBL/GenBank/DDBJ whole genome shotgun (WGS) entry which is preliminary data.</text>
</comment>
<organism evidence="1">
    <name type="scientific">bioreactor metagenome</name>
    <dbReference type="NCBI Taxonomy" id="1076179"/>
    <lineage>
        <taxon>unclassified sequences</taxon>
        <taxon>metagenomes</taxon>
        <taxon>ecological metagenomes</taxon>
    </lineage>
</organism>